<dbReference type="EMBL" id="CP080647">
    <property type="protein sequence ID" value="QYX75928.1"/>
    <property type="molecule type" value="Genomic_DNA"/>
</dbReference>
<dbReference type="Proteomes" id="UP000827138">
    <property type="component" value="Chromosome"/>
</dbReference>
<dbReference type="SFLD" id="SFLDG01386">
    <property type="entry name" value="main_SPASM_domain-containing"/>
    <property type="match status" value="1"/>
</dbReference>
<dbReference type="SFLD" id="SFLDG01072">
    <property type="entry name" value="dehydrogenase_like"/>
    <property type="match status" value="1"/>
</dbReference>
<proteinExistence type="predicted"/>
<evidence type="ECO:0000256" key="1">
    <source>
        <dbReference type="ARBA" id="ARBA00022691"/>
    </source>
</evidence>
<keyword evidence="1" id="KW-0949">S-adenosyl-L-methionine</keyword>
<feature type="domain" description="Radical SAM core" evidence="6">
    <location>
        <begin position="12"/>
        <end position="265"/>
    </location>
</feature>
<evidence type="ECO:0000256" key="5">
    <source>
        <dbReference type="SAM" id="MobiDB-lite"/>
    </source>
</evidence>
<dbReference type="SFLD" id="SFLDS00029">
    <property type="entry name" value="Radical_SAM"/>
    <property type="match status" value="1"/>
</dbReference>
<reference evidence="7 8" key="1">
    <citation type="submission" date="2021-08" db="EMBL/GenBank/DDBJ databases">
        <authorList>
            <person name="Ping M."/>
        </authorList>
    </citation>
    <scope>NUCLEOTIDE SEQUENCE [LARGE SCALE GENOMIC DNA]</scope>
    <source>
        <strain evidence="7 8">MG28</strain>
    </source>
</reference>
<dbReference type="CDD" id="cd01335">
    <property type="entry name" value="Radical_SAM"/>
    <property type="match status" value="1"/>
</dbReference>
<dbReference type="NCBIfam" id="TIGR04269">
    <property type="entry name" value="SAM_SPASM_FxsB"/>
    <property type="match status" value="1"/>
</dbReference>
<dbReference type="InterPro" id="IPR023867">
    <property type="entry name" value="Sulphatase_maturase_rSAM"/>
</dbReference>
<dbReference type="SFLD" id="SFLDG01067">
    <property type="entry name" value="SPASM/twitch_domain_containing"/>
    <property type="match status" value="1"/>
</dbReference>
<dbReference type="InterPro" id="IPR013785">
    <property type="entry name" value="Aldolase_TIM"/>
</dbReference>
<dbReference type="PANTHER" id="PTHR43273">
    <property type="entry name" value="ANAEROBIC SULFATASE-MATURATING ENZYME HOMOLOG ASLB-RELATED"/>
    <property type="match status" value="1"/>
</dbReference>
<dbReference type="Gene3D" id="3.20.20.70">
    <property type="entry name" value="Aldolase class I"/>
    <property type="match status" value="1"/>
</dbReference>
<gene>
    <name evidence="7" type="ORF">K1J60_04865</name>
</gene>
<evidence type="ECO:0000313" key="7">
    <source>
        <dbReference type="EMBL" id="QYX75928.1"/>
    </source>
</evidence>
<sequence length="416" mass="45733">MTADAEPGGLPVVPFRQFLLKIHSLCNLSCDYCYMYFAADQSWRRRPGVMSLGTVRQTVDRIAEHAREHGLSTVRLILHGGEPLLVGKRHLAQLLAVVAERLAPVVEVRCSMQSNGVLLDHAFLALLSHHRVGVAVSLDGTRASHDRHRRFANGRASHERVAAALRRLNEPRHRNLFVGLLCTVDLESDPVESYEALLEFAPPRVDFTLRHGDWKHPPPGLEHRSVPPTRPPGDVPDGEPTPYAHWLIAAFDRWFDAPRKETGVRMFEEVISGVLGGAVNTEVFGLEPVDLVVVEADGELEHSDSLKIVGEGVPETGLDVFRHSFSEVLATETIRRRQAGLRGLGPVCRDCALADVCGGGLYTHRHHPTTGFETPSVYCHDLAAFIGHVRSRVHTAVARLGGGAPRIGPDHPSALF</sequence>
<name>A0ABX8XJW9_9ACTN</name>
<dbReference type="Pfam" id="PF04055">
    <property type="entry name" value="Radical_SAM"/>
    <property type="match status" value="1"/>
</dbReference>
<evidence type="ECO:0000259" key="6">
    <source>
        <dbReference type="PROSITE" id="PS51918"/>
    </source>
</evidence>
<keyword evidence="3" id="KW-0408">Iron</keyword>
<accession>A0ABX8XJW9</accession>
<keyword evidence="8" id="KW-1185">Reference proteome</keyword>
<keyword evidence="4" id="KW-0411">Iron-sulfur</keyword>
<feature type="region of interest" description="Disordered" evidence="5">
    <location>
        <begin position="216"/>
        <end position="237"/>
    </location>
</feature>
<feature type="compositionally biased region" description="Basic and acidic residues" evidence="5">
    <location>
        <begin position="216"/>
        <end position="225"/>
    </location>
</feature>
<dbReference type="InterPro" id="IPR058240">
    <property type="entry name" value="rSAM_sf"/>
</dbReference>
<evidence type="ECO:0000256" key="3">
    <source>
        <dbReference type="ARBA" id="ARBA00023004"/>
    </source>
</evidence>
<evidence type="ECO:0000313" key="8">
    <source>
        <dbReference type="Proteomes" id="UP000827138"/>
    </source>
</evidence>
<dbReference type="PROSITE" id="PS51918">
    <property type="entry name" value="RADICAL_SAM"/>
    <property type="match status" value="1"/>
</dbReference>
<organism evidence="7 8">
    <name type="scientific">Streptomyces akebiae</name>
    <dbReference type="NCBI Taxonomy" id="2865673"/>
    <lineage>
        <taxon>Bacteria</taxon>
        <taxon>Bacillati</taxon>
        <taxon>Actinomycetota</taxon>
        <taxon>Actinomycetes</taxon>
        <taxon>Kitasatosporales</taxon>
        <taxon>Streptomycetaceae</taxon>
        <taxon>Streptomyces</taxon>
    </lineage>
</organism>
<keyword evidence="2" id="KW-0479">Metal-binding</keyword>
<evidence type="ECO:0000256" key="2">
    <source>
        <dbReference type="ARBA" id="ARBA00022723"/>
    </source>
</evidence>
<dbReference type="PANTHER" id="PTHR43273:SF8">
    <property type="entry name" value="RADICAL SAM DOMAIN PROTEIN"/>
    <property type="match status" value="1"/>
</dbReference>
<dbReference type="InterPro" id="IPR007197">
    <property type="entry name" value="rSAM"/>
</dbReference>
<evidence type="ECO:0000256" key="4">
    <source>
        <dbReference type="ARBA" id="ARBA00023014"/>
    </source>
</evidence>
<dbReference type="RefSeq" id="WP_220645077.1">
    <property type="nucleotide sequence ID" value="NZ_CP080647.1"/>
</dbReference>
<protein>
    <submittedName>
        <fullName evidence="7">FxsB family radical SAM/SPASM domain protein</fullName>
    </submittedName>
</protein>
<dbReference type="InterPro" id="IPR026335">
    <property type="entry name" value="rSAM_SPASM_FxsB"/>
</dbReference>
<dbReference type="SUPFAM" id="SSF102114">
    <property type="entry name" value="Radical SAM enzymes"/>
    <property type="match status" value="1"/>
</dbReference>